<evidence type="ECO:0000256" key="3">
    <source>
        <dbReference type="ARBA" id="ARBA00022764"/>
    </source>
</evidence>
<evidence type="ECO:0000313" key="10">
    <source>
        <dbReference type="Proteomes" id="UP001168540"/>
    </source>
</evidence>
<comment type="function">
    <text evidence="7">Chaperone involved in the correct folding and assembly of outer membrane proteins. Recognizes specific patterns of aromatic residues and the orientation of their side chains, which are found more frequently in integral outer membrane proteins. May act in both early periplasmic and late outer membrane-associated steps of protein maturation.</text>
</comment>
<dbReference type="PANTHER" id="PTHR47637:SF1">
    <property type="entry name" value="CHAPERONE SURA"/>
    <property type="match status" value="1"/>
</dbReference>
<feature type="signal peptide" evidence="7">
    <location>
        <begin position="1"/>
        <end position="21"/>
    </location>
</feature>
<evidence type="ECO:0000256" key="7">
    <source>
        <dbReference type="HAMAP-Rule" id="MF_01183"/>
    </source>
</evidence>
<dbReference type="PROSITE" id="PS50198">
    <property type="entry name" value="PPIC_PPIASE_2"/>
    <property type="match status" value="2"/>
</dbReference>
<dbReference type="InterPro" id="IPR027304">
    <property type="entry name" value="Trigger_fact/SurA_dom_sf"/>
</dbReference>
<organism evidence="9 10">
    <name type="scientific">Crenobacter oryzisoli</name>
    <dbReference type="NCBI Taxonomy" id="3056844"/>
    <lineage>
        <taxon>Bacteria</taxon>
        <taxon>Pseudomonadati</taxon>
        <taxon>Pseudomonadota</taxon>
        <taxon>Betaproteobacteria</taxon>
        <taxon>Neisseriales</taxon>
        <taxon>Neisseriaceae</taxon>
        <taxon>Crenobacter</taxon>
    </lineage>
</organism>
<feature type="domain" description="PpiC" evidence="8">
    <location>
        <begin position="188"/>
        <end position="289"/>
    </location>
</feature>
<keyword evidence="5 7" id="KW-0143">Chaperone</keyword>
<evidence type="ECO:0000259" key="8">
    <source>
        <dbReference type="PROSITE" id="PS50198"/>
    </source>
</evidence>
<comment type="domain">
    <text evidence="7">The PPIase activity resides only in the second parvulin domain. The N-terminal region and the C-terminal tail are necessary and sufficient for the chaperone activity of SurA. The PPIase activity is dispensable for SurA to function as a chaperone. The N-terminal region and the C-terminal tail are also required for porin recognition.</text>
</comment>
<dbReference type="PANTHER" id="PTHR47637">
    <property type="entry name" value="CHAPERONE SURA"/>
    <property type="match status" value="1"/>
</dbReference>
<comment type="catalytic activity">
    <reaction evidence="7">
        <text>[protein]-peptidylproline (omega=180) = [protein]-peptidylproline (omega=0)</text>
        <dbReference type="Rhea" id="RHEA:16237"/>
        <dbReference type="Rhea" id="RHEA-COMP:10747"/>
        <dbReference type="Rhea" id="RHEA-COMP:10748"/>
        <dbReference type="ChEBI" id="CHEBI:83833"/>
        <dbReference type="ChEBI" id="CHEBI:83834"/>
        <dbReference type="EC" id="5.2.1.8"/>
    </reaction>
</comment>
<keyword evidence="10" id="KW-1185">Reference proteome</keyword>
<dbReference type="Pfam" id="PF09312">
    <property type="entry name" value="SurA_N"/>
    <property type="match status" value="1"/>
</dbReference>
<dbReference type="Proteomes" id="UP001168540">
    <property type="component" value="Unassembled WGS sequence"/>
</dbReference>
<dbReference type="Pfam" id="PF00639">
    <property type="entry name" value="Rotamase"/>
    <property type="match status" value="1"/>
</dbReference>
<dbReference type="RefSeq" id="WP_289830361.1">
    <property type="nucleotide sequence ID" value="NZ_JAUEDK010000021.1"/>
</dbReference>
<dbReference type="Gene3D" id="3.10.50.40">
    <property type="match status" value="2"/>
</dbReference>
<dbReference type="InterPro" id="IPR000297">
    <property type="entry name" value="PPIase_PpiC"/>
</dbReference>
<evidence type="ECO:0000256" key="2">
    <source>
        <dbReference type="ARBA" id="ARBA00022737"/>
    </source>
</evidence>
<evidence type="ECO:0000313" key="9">
    <source>
        <dbReference type="EMBL" id="MDN0075721.1"/>
    </source>
</evidence>
<dbReference type="GO" id="GO:0003755">
    <property type="term" value="F:peptidyl-prolyl cis-trans isomerase activity"/>
    <property type="evidence" value="ECO:0007669"/>
    <property type="project" value="UniProtKB-EC"/>
</dbReference>
<keyword evidence="6 7" id="KW-0413">Isomerase</keyword>
<dbReference type="InterPro" id="IPR023034">
    <property type="entry name" value="PPIase_SurA"/>
</dbReference>
<dbReference type="HAMAP" id="MF_01183">
    <property type="entry name" value="Chaperone_SurA"/>
    <property type="match status" value="1"/>
</dbReference>
<keyword evidence="1 7" id="KW-0732">Signal</keyword>
<proteinExistence type="inferred from homology"/>
<feature type="chain" id="PRO_5044939016" description="Chaperone SurA" evidence="7">
    <location>
        <begin position="22"/>
        <end position="446"/>
    </location>
</feature>
<dbReference type="EMBL" id="JAUEDK010000021">
    <property type="protein sequence ID" value="MDN0075721.1"/>
    <property type="molecule type" value="Genomic_DNA"/>
</dbReference>
<dbReference type="InterPro" id="IPR050280">
    <property type="entry name" value="OMP_Chaperone_SurA"/>
</dbReference>
<sequence precursor="true">MTSKQTLLAVLVAGAFVSAHAATAPTTPLTSGTLAVAPAPVKSVDRIVAVVNKQVITQLELDHRIKQALDNLQRQHVAPPEPEALKHQVLEQMITEDVQMQFASLNGISVDDSELERTIAQIAKQNKVSVDGMYAQLAKDGVSQAQFRSDMRRDITLDRLKQREVESRVTVTDTEVDQVLKSANTANRSDYHLATILVSVPERASAKDIDLKSKRAETALADIKAGKPFAQVAATYSDAPNALKGGDLGWRPATSLPPELASLLETLQPGESSGVIRSPQGFYIFKLIEKRAQGAAQLVEQYHTEHILIRTNEAVSEADARAKVDQIRDRIARGASFEEMARLYSEDGSNTRGGDLGWVSLGDTVPEFEKAMLSLPLNQVSAPVRSPFGWHLIKVVDKRTQDVADQRERLAIKQQIRARKVEQAYLDWVRQLRDSAFVQERLDDNQ</sequence>
<protein>
    <recommendedName>
        <fullName evidence="7">Chaperone SurA</fullName>
    </recommendedName>
    <alternativeName>
        <fullName evidence="7">Peptidyl-prolyl cis-trans isomerase SurA</fullName>
        <shortName evidence="7">PPIase SurA</shortName>
        <ecNumber evidence="7">5.2.1.8</ecNumber>
    </alternativeName>
    <alternativeName>
        <fullName evidence="7">Rotamase SurA</fullName>
    </alternativeName>
</protein>
<keyword evidence="3 7" id="KW-0574">Periplasm</keyword>
<dbReference type="EC" id="5.2.1.8" evidence="7"/>
<name>A0ABT7XPJ9_9NEIS</name>
<evidence type="ECO:0000256" key="4">
    <source>
        <dbReference type="ARBA" id="ARBA00023110"/>
    </source>
</evidence>
<comment type="subcellular location">
    <subcellularLocation>
        <location evidence="7">Periplasm</location>
    </subcellularLocation>
    <text evidence="7">Is capable of associating with the outer membrane.</text>
</comment>
<evidence type="ECO:0000256" key="6">
    <source>
        <dbReference type="ARBA" id="ARBA00023235"/>
    </source>
</evidence>
<evidence type="ECO:0000256" key="1">
    <source>
        <dbReference type="ARBA" id="ARBA00022729"/>
    </source>
</evidence>
<comment type="caution">
    <text evidence="9">The sequence shown here is derived from an EMBL/GenBank/DDBJ whole genome shotgun (WGS) entry which is preliminary data.</text>
</comment>
<keyword evidence="4 7" id="KW-0697">Rotamase</keyword>
<dbReference type="SUPFAM" id="SSF54534">
    <property type="entry name" value="FKBP-like"/>
    <property type="match status" value="2"/>
</dbReference>
<reference evidence="9" key="1">
    <citation type="submission" date="2023-06" db="EMBL/GenBank/DDBJ databases">
        <authorList>
            <person name="Zhang S."/>
        </authorList>
    </citation>
    <scope>NUCLEOTIDE SEQUENCE</scope>
    <source>
        <strain evidence="9">SG2303</strain>
    </source>
</reference>
<keyword evidence="2 7" id="KW-0677">Repeat</keyword>
<dbReference type="SUPFAM" id="SSF109998">
    <property type="entry name" value="Triger factor/SurA peptide-binding domain-like"/>
    <property type="match status" value="1"/>
</dbReference>
<dbReference type="InterPro" id="IPR015391">
    <property type="entry name" value="SurA_N"/>
</dbReference>
<gene>
    <name evidence="7" type="primary">surA</name>
    <name evidence="9" type="ORF">QU481_12565</name>
</gene>
<feature type="domain" description="PpiC" evidence="8">
    <location>
        <begin position="299"/>
        <end position="397"/>
    </location>
</feature>
<evidence type="ECO:0000256" key="5">
    <source>
        <dbReference type="ARBA" id="ARBA00023186"/>
    </source>
</evidence>
<dbReference type="Pfam" id="PF13616">
    <property type="entry name" value="Rotamase_3"/>
    <property type="match status" value="1"/>
</dbReference>
<dbReference type="Gene3D" id="1.10.4030.10">
    <property type="entry name" value="Porin chaperone SurA, peptide-binding domain"/>
    <property type="match status" value="1"/>
</dbReference>
<accession>A0ABT7XPJ9</accession>
<dbReference type="InterPro" id="IPR046357">
    <property type="entry name" value="PPIase_dom_sf"/>
</dbReference>